<gene>
    <name evidence="3" type="ORF">GCM10017056_10890</name>
</gene>
<evidence type="ECO:0000313" key="4">
    <source>
        <dbReference type="Proteomes" id="UP000626220"/>
    </source>
</evidence>
<dbReference type="AlphaFoldDB" id="A0A8J3GUX9"/>
<comment type="caution">
    <text evidence="3">The sequence shown here is derived from an EMBL/GenBank/DDBJ whole genome shotgun (WGS) entry which is preliminary data.</text>
</comment>
<name>A0A8J3GUX9_9RHOB</name>
<keyword evidence="2" id="KW-0472">Membrane</keyword>
<reference evidence="3" key="2">
    <citation type="submission" date="2020-09" db="EMBL/GenBank/DDBJ databases">
        <authorList>
            <person name="Sun Q."/>
            <person name="Kim S."/>
        </authorList>
    </citation>
    <scope>NUCLEOTIDE SEQUENCE</scope>
    <source>
        <strain evidence="3">KCTC 42650</strain>
    </source>
</reference>
<dbReference type="EMBL" id="BNCJ01000002">
    <property type="protein sequence ID" value="GHF41105.1"/>
    <property type="molecule type" value="Genomic_DNA"/>
</dbReference>
<keyword evidence="2" id="KW-1133">Transmembrane helix</keyword>
<protein>
    <submittedName>
        <fullName evidence="3">Uncharacterized protein</fullName>
    </submittedName>
</protein>
<keyword evidence="2" id="KW-0812">Transmembrane</keyword>
<feature type="region of interest" description="Disordered" evidence="1">
    <location>
        <begin position="1"/>
        <end position="20"/>
    </location>
</feature>
<dbReference type="RefSeq" id="WP_189679023.1">
    <property type="nucleotide sequence ID" value="NZ_BNCJ01000002.1"/>
</dbReference>
<dbReference type="Proteomes" id="UP000626220">
    <property type="component" value="Unassembled WGS sequence"/>
</dbReference>
<keyword evidence="4" id="KW-1185">Reference proteome</keyword>
<feature type="transmembrane region" description="Helical" evidence="2">
    <location>
        <begin position="77"/>
        <end position="110"/>
    </location>
</feature>
<accession>A0A8J3GUX9</accession>
<evidence type="ECO:0000313" key="3">
    <source>
        <dbReference type="EMBL" id="GHF41105.1"/>
    </source>
</evidence>
<reference evidence="3" key="1">
    <citation type="journal article" date="2014" name="Int. J. Syst. Evol. Microbiol.">
        <title>Complete genome sequence of Corynebacterium casei LMG S-19264T (=DSM 44701T), isolated from a smear-ripened cheese.</title>
        <authorList>
            <consortium name="US DOE Joint Genome Institute (JGI-PGF)"/>
            <person name="Walter F."/>
            <person name="Albersmeier A."/>
            <person name="Kalinowski J."/>
            <person name="Ruckert C."/>
        </authorList>
    </citation>
    <scope>NUCLEOTIDE SEQUENCE</scope>
    <source>
        <strain evidence="3">KCTC 42650</strain>
    </source>
</reference>
<sequence>MNSIAKTFEPGPAVTGAETATDPEMVAMIRRVTGTTEGAEEAPPNGWDRLKQVTRSAAAPRRPHRDAARNRKRTRALAITIAVFAVVPLHLLAILALLVLLACAGLAWGLGHDRIRRMVLARFHAIQAADPARAEALRLRAAGLSRRLDHMLGYLPDRWTRGLYLPDFEPEEAPEAFSADPFDRLERGA</sequence>
<proteinExistence type="predicted"/>
<evidence type="ECO:0000256" key="2">
    <source>
        <dbReference type="SAM" id="Phobius"/>
    </source>
</evidence>
<evidence type="ECO:0000256" key="1">
    <source>
        <dbReference type="SAM" id="MobiDB-lite"/>
    </source>
</evidence>
<organism evidence="3 4">
    <name type="scientific">Seohaeicola zhoushanensis</name>
    <dbReference type="NCBI Taxonomy" id="1569283"/>
    <lineage>
        <taxon>Bacteria</taxon>
        <taxon>Pseudomonadati</taxon>
        <taxon>Pseudomonadota</taxon>
        <taxon>Alphaproteobacteria</taxon>
        <taxon>Rhodobacterales</taxon>
        <taxon>Roseobacteraceae</taxon>
        <taxon>Seohaeicola</taxon>
    </lineage>
</organism>
<feature type="region of interest" description="Disordered" evidence="1">
    <location>
        <begin position="35"/>
        <end position="70"/>
    </location>
</feature>